<dbReference type="Proteomes" id="UP000009220">
    <property type="component" value="Chromosome"/>
</dbReference>
<protein>
    <submittedName>
        <fullName evidence="1">Uncharacterized protein</fullName>
    </submittedName>
</protein>
<gene>
    <name evidence="1" type="ORF">Acife_0411</name>
</gene>
<dbReference type="HOGENOM" id="CLU_839219_0_0_6"/>
<organism evidence="1 2">
    <name type="scientific">Acidithiobacillus ferrivorans SS3</name>
    <dbReference type="NCBI Taxonomy" id="743299"/>
    <lineage>
        <taxon>Bacteria</taxon>
        <taxon>Pseudomonadati</taxon>
        <taxon>Pseudomonadota</taxon>
        <taxon>Acidithiobacillia</taxon>
        <taxon>Acidithiobacillales</taxon>
        <taxon>Acidithiobacillaceae</taxon>
        <taxon>Acidithiobacillus</taxon>
    </lineage>
</organism>
<dbReference type="RefSeq" id="WP_014027903.1">
    <property type="nucleotide sequence ID" value="NC_015942.1"/>
</dbReference>
<proteinExistence type="predicted"/>
<reference evidence="1 2" key="1">
    <citation type="journal article" date="2011" name="J. Bacteriol.">
        <title>Draft genome of the psychrotolerant acidophile Acidithiobacillus ferrivorans SS3.</title>
        <authorList>
            <person name="Liljeqvist M."/>
            <person name="Valdes J."/>
            <person name="Holmes D.S."/>
            <person name="Dopson M."/>
        </authorList>
    </citation>
    <scope>NUCLEOTIDE SEQUENCE [LARGE SCALE GENOMIC DNA]</scope>
    <source>
        <strain evidence="1 2">SS3</strain>
    </source>
</reference>
<evidence type="ECO:0000313" key="2">
    <source>
        <dbReference type="Proteomes" id="UP000009220"/>
    </source>
</evidence>
<sequence length="318" mass="34841">MTHRESAYDTIRVFLENMVTEGLLAKETGVDATPRQIVDATFEQIIKIAEKGLPLAHLLDNSDLVFHAEGRGVTQIMPWLSSLTWLTSTVEQNLRRLSAAVIDLLGANGTKLSRQIDLRVTGIAPGSLWFGTKIQPPSADLLPEDDQLVIRLLNAIDLLPVLANDIGDDSVLPGAAETMPDPALRDVALHTLLSFSPTGTRGIDTLEFSSRGNGTARLSQHDRVVLRSALRSPLGDRALHGAFTGEVRAADLDKTRFNLRTKEGVLRCIAPELHPEQARAMLGHLALVSGRYETDRDGRPRLMMVEKIETVPETKTLL</sequence>
<dbReference type="EMBL" id="CP002985">
    <property type="protein sequence ID" value="AEM46632.1"/>
    <property type="molecule type" value="Genomic_DNA"/>
</dbReference>
<accession>G0JSS5</accession>
<name>G0JSS5_9PROT</name>
<evidence type="ECO:0000313" key="1">
    <source>
        <dbReference type="EMBL" id="AEM46632.1"/>
    </source>
</evidence>
<dbReference type="KEGG" id="afi:Acife_0411"/>
<dbReference type="AlphaFoldDB" id="G0JSS5"/>
<dbReference type="eggNOG" id="ENOG502Z9YZ">
    <property type="taxonomic scope" value="Bacteria"/>
</dbReference>